<dbReference type="InterPro" id="IPR003817">
    <property type="entry name" value="PS_Dcarbxylase"/>
</dbReference>
<protein>
    <recommendedName>
        <fullName evidence="3">L-tryptophan decarboxylase PsiD-like domain-containing protein</fullName>
    </recommendedName>
</protein>
<name>A0A166PNV3_9AGAM</name>
<proteinExistence type="predicted"/>
<dbReference type="OrthoDB" id="5973539at2759"/>
<evidence type="ECO:0000256" key="2">
    <source>
        <dbReference type="ARBA" id="ARBA00023239"/>
    </source>
</evidence>
<organism evidence="4 5">
    <name type="scientific">Athelia psychrophila</name>
    <dbReference type="NCBI Taxonomy" id="1759441"/>
    <lineage>
        <taxon>Eukaryota</taxon>
        <taxon>Fungi</taxon>
        <taxon>Dikarya</taxon>
        <taxon>Basidiomycota</taxon>
        <taxon>Agaricomycotina</taxon>
        <taxon>Agaricomycetes</taxon>
        <taxon>Agaricomycetidae</taxon>
        <taxon>Atheliales</taxon>
        <taxon>Atheliaceae</taxon>
        <taxon>Athelia</taxon>
    </lineage>
</organism>
<evidence type="ECO:0000256" key="1">
    <source>
        <dbReference type="ARBA" id="ARBA00022793"/>
    </source>
</evidence>
<dbReference type="GO" id="GO:0004609">
    <property type="term" value="F:phosphatidylserine decarboxylase activity"/>
    <property type="evidence" value="ECO:0007669"/>
    <property type="project" value="InterPro"/>
</dbReference>
<dbReference type="Pfam" id="PF02666">
    <property type="entry name" value="PS_Dcarbxylase"/>
    <property type="match status" value="1"/>
</dbReference>
<dbReference type="InterPro" id="IPR022237">
    <property type="entry name" value="PsiD-like"/>
</dbReference>
<feature type="domain" description="L-tryptophan decarboxylase PsiD-like" evidence="3">
    <location>
        <begin position="48"/>
        <end position="174"/>
    </location>
</feature>
<dbReference type="Proteomes" id="UP000076532">
    <property type="component" value="Unassembled WGS sequence"/>
</dbReference>
<dbReference type="GO" id="GO:0006646">
    <property type="term" value="P:phosphatidylethanolamine biosynthetic process"/>
    <property type="evidence" value="ECO:0007669"/>
    <property type="project" value="TreeGrafter"/>
</dbReference>
<dbReference type="Pfam" id="PF12588">
    <property type="entry name" value="PSDC"/>
    <property type="match status" value="1"/>
</dbReference>
<keyword evidence="1" id="KW-0210">Decarboxylase</keyword>
<evidence type="ECO:0000313" key="4">
    <source>
        <dbReference type="EMBL" id="KZP26285.1"/>
    </source>
</evidence>
<dbReference type="PANTHER" id="PTHR10067">
    <property type="entry name" value="PHOSPHATIDYLSERINE DECARBOXYLASE"/>
    <property type="match status" value="1"/>
</dbReference>
<dbReference type="GO" id="GO:0005739">
    <property type="term" value="C:mitochondrion"/>
    <property type="evidence" value="ECO:0007669"/>
    <property type="project" value="TreeGrafter"/>
</dbReference>
<dbReference type="PANTHER" id="PTHR10067:SF9">
    <property type="entry name" value="PHOSPHATIDYLSERINE DECARBOXYLASE FAMILY PROTEIN (AFU_ORTHOLOGUE AFUA_7G01730)"/>
    <property type="match status" value="1"/>
</dbReference>
<keyword evidence="5" id="KW-1185">Reference proteome</keyword>
<evidence type="ECO:0000259" key="3">
    <source>
        <dbReference type="Pfam" id="PF12588"/>
    </source>
</evidence>
<dbReference type="EMBL" id="KV417515">
    <property type="protein sequence ID" value="KZP26285.1"/>
    <property type="molecule type" value="Genomic_DNA"/>
</dbReference>
<gene>
    <name evidence="4" type="ORF">FIBSPDRAFT_949465</name>
</gene>
<dbReference type="STRING" id="436010.A0A166PNV3"/>
<accession>A0A166PNV3</accession>
<reference evidence="4 5" key="1">
    <citation type="journal article" date="2016" name="Mol. Biol. Evol.">
        <title>Comparative Genomics of Early-Diverging Mushroom-Forming Fungi Provides Insights into the Origins of Lignocellulose Decay Capabilities.</title>
        <authorList>
            <person name="Nagy L.G."/>
            <person name="Riley R."/>
            <person name="Tritt A."/>
            <person name="Adam C."/>
            <person name="Daum C."/>
            <person name="Floudas D."/>
            <person name="Sun H."/>
            <person name="Yadav J.S."/>
            <person name="Pangilinan J."/>
            <person name="Larsson K.H."/>
            <person name="Matsuura K."/>
            <person name="Barry K."/>
            <person name="Labutti K."/>
            <person name="Kuo R."/>
            <person name="Ohm R.A."/>
            <person name="Bhattacharya S.S."/>
            <person name="Shirouzu T."/>
            <person name="Yoshinaga Y."/>
            <person name="Martin F.M."/>
            <person name="Grigoriev I.V."/>
            <person name="Hibbett D.S."/>
        </authorList>
    </citation>
    <scope>NUCLEOTIDE SEQUENCE [LARGE SCALE GENOMIC DNA]</scope>
    <source>
        <strain evidence="4 5">CBS 109695</strain>
    </source>
</reference>
<evidence type="ECO:0000313" key="5">
    <source>
        <dbReference type="Proteomes" id="UP000076532"/>
    </source>
</evidence>
<keyword evidence="2" id="KW-0456">Lyase</keyword>
<sequence length="427" mass="48150">MPTTIRPSVAAFRQFGWLPANKEVYEEFMGDLTKRVRYHGADQVELLPPIKDFKEFIETNATVYGEFVRMFQGITESPTNHTELLYMFNDIFRKAPYYGDLGPPMYMIMARIMNTQGGFSAFTKENLNLHFKKLFDTWATFLSSKDSRYVLVKGTFLIDGKTYHGWFSDTAKAALMKQFASGRTFEDVYICDANAEFHGYTSFDDFFNRKFRAVDIDRPIPGEPGKPPVDDTTIVGAPCESMFYHRQENLKMIDDLFIKDEAYSLVHLLTTDPLAKQFEGGSILQGFLNIIDVPGTYFAQAPSTIGDPIPPPDDDENLPPYLKSLSFFSNVAARQIMFIEADNSDVGLIFFVSIGMTEISTCQATVYDGQHVNRGDELGMFHFAGSSFVIGFRGTSKVKIDGKFPEVPPDDHMISILINEAIAAVDK</sequence>
<dbReference type="AlphaFoldDB" id="A0A166PNV3"/>